<keyword evidence="1" id="KW-0378">Hydrolase</keyword>
<dbReference type="OrthoDB" id="999476at2759"/>
<dbReference type="InterPro" id="IPR036691">
    <property type="entry name" value="Endo/exonu/phosph_ase_sf"/>
</dbReference>
<keyword evidence="2" id="KW-1185">Reference proteome</keyword>
<evidence type="ECO:0000313" key="2">
    <source>
        <dbReference type="Proteomes" id="UP000237000"/>
    </source>
</evidence>
<name>A0A2P5FID4_TREOI</name>
<dbReference type="PANTHER" id="PTHR33710">
    <property type="entry name" value="BNAC02G09200D PROTEIN"/>
    <property type="match status" value="1"/>
</dbReference>
<keyword evidence="1" id="KW-0269">Exonuclease</keyword>
<gene>
    <name evidence="1" type="ORF">TorRG33x02_067350</name>
</gene>
<dbReference type="EMBL" id="JXTC01000031">
    <property type="protein sequence ID" value="PON97533.1"/>
    <property type="molecule type" value="Genomic_DNA"/>
</dbReference>
<evidence type="ECO:0000313" key="1">
    <source>
        <dbReference type="EMBL" id="PON97533.1"/>
    </source>
</evidence>
<dbReference type="AlphaFoldDB" id="A0A2P5FID4"/>
<comment type="caution">
    <text evidence="1">The sequence shown here is derived from an EMBL/GenBank/DDBJ whole genome shotgun (WGS) entry which is preliminary data.</text>
</comment>
<organism evidence="1 2">
    <name type="scientific">Trema orientale</name>
    <name type="common">Charcoal tree</name>
    <name type="synonym">Celtis orientalis</name>
    <dbReference type="NCBI Taxonomy" id="63057"/>
    <lineage>
        <taxon>Eukaryota</taxon>
        <taxon>Viridiplantae</taxon>
        <taxon>Streptophyta</taxon>
        <taxon>Embryophyta</taxon>
        <taxon>Tracheophyta</taxon>
        <taxon>Spermatophyta</taxon>
        <taxon>Magnoliopsida</taxon>
        <taxon>eudicotyledons</taxon>
        <taxon>Gunneridae</taxon>
        <taxon>Pentapetalae</taxon>
        <taxon>rosids</taxon>
        <taxon>fabids</taxon>
        <taxon>Rosales</taxon>
        <taxon>Cannabaceae</taxon>
        <taxon>Trema</taxon>
    </lineage>
</organism>
<dbReference type="PANTHER" id="PTHR33710:SF71">
    <property type="entry name" value="ENDONUCLEASE_EXONUCLEASE_PHOSPHATASE DOMAIN-CONTAINING PROTEIN"/>
    <property type="match status" value="1"/>
</dbReference>
<dbReference type="Proteomes" id="UP000237000">
    <property type="component" value="Unassembled WGS sequence"/>
</dbReference>
<dbReference type="Gene3D" id="3.60.10.10">
    <property type="entry name" value="Endonuclease/exonuclease/phosphatase"/>
    <property type="match status" value="1"/>
</dbReference>
<protein>
    <submittedName>
        <fullName evidence="1">Endonuclease/exonuclease/phosphatase</fullName>
    </submittedName>
</protein>
<accession>A0A2P5FID4</accession>
<dbReference type="GO" id="GO:0004519">
    <property type="term" value="F:endonuclease activity"/>
    <property type="evidence" value="ECO:0007669"/>
    <property type="project" value="UniProtKB-KW"/>
</dbReference>
<proteinExistence type="predicted"/>
<dbReference type="SUPFAM" id="SSF56219">
    <property type="entry name" value="DNase I-like"/>
    <property type="match status" value="1"/>
</dbReference>
<dbReference type="GO" id="GO:0004527">
    <property type="term" value="F:exonuclease activity"/>
    <property type="evidence" value="ECO:0007669"/>
    <property type="project" value="UniProtKB-KW"/>
</dbReference>
<dbReference type="InParanoid" id="A0A2P5FID4"/>
<keyword evidence="1" id="KW-0255">Endonuclease</keyword>
<dbReference type="STRING" id="63057.A0A2P5FID4"/>
<keyword evidence="1" id="KW-0540">Nuclease</keyword>
<sequence>MLTVREEAEVDRVWRFTRVYGNPNSYHQRHTWDLLRRLHEVLEDCGLDELGFVGPCLTWNNSKEATANVQERLDRAVANGRWTDLFPNFRFTNLEFWGSDHRVVLLDLEGRASDGWGDRQGRGFKFEPWWLKDSECPEIILEAWANHTFDGSINSFLTGLQGYA</sequence>
<reference evidence="2" key="1">
    <citation type="submission" date="2016-06" db="EMBL/GenBank/DDBJ databases">
        <title>Parallel loss of symbiosis genes in relatives of nitrogen-fixing non-legume Parasponia.</title>
        <authorList>
            <person name="Van Velzen R."/>
            <person name="Holmer R."/>
            <person name="Bu F."/>
            <person name="Rutten L."/>
            <person name="Van Zeijl A."/>
            <person name="Liu W."/>
            <person name="Santuari L."/>
            <person name="Cao Q."/>
            <person name="Sharma T."/>
            <person name="Shen D."/>
            <person name="Roswanjaya Y."/>
            <person name="Wardhani T."/>
            <person name="Kalhor M.S."/>
            <person name="Jansen J."/>
            <person name="Van den Hoogen J."/>
            <person name="Gungor B."/>
            <person name="Hartog M."/>
            <person name="Hontelez J."/>
            <person name="Verver J."/>
            <person name="Yang W.-C."/>
            <person name="Schijlen E."/>
            <person name="Repin R."/>
            <person name="Schilthuizen M."/>
            <person name="Schranz E."/>
            <person name="Heidstra R."/>
            <person name="Miyata K."/>
            <person name="Fedorova E."/>
            <person name="Kohlen W."/>
            <person name="Bisseling T."/>
            <person name="Smit S."/>
            <person name="Geurts R."/>
        </authorList>
    </citation>
    <scope>NUCLEOTIDE SEQUENCE [LARGE SCALE GENOMIC DNA]</scope>
    <source>
        <strain evidence="2">cv. RG33-2</strain>
    </source>
</reference>